<keyword evidence="1" id="KW-0812">Transmembrane</keyword>
<keyword evidence="3" id="KW-1185">Reference proteome</keyword>
<dbReference type="OrthoDB" id="431202at2759"/>
<name>A0A1X2H6F1_SYNRA</name>
<accession>A0A1X2H6F1</accession>
<feature type="transmembrane region" description="Helical" evidence="1">
    <location>
        <begin position="193"/>
        <end position="216"/>
    </location>
</feature>
<comment type="caution">
    <text evidence="2">The sequence shown here is derived from an EMBL/GenBank/DDBJ whole genome shotgun (WGS) entry which is preliminary data.</text>
</comment>
<dbReference type="AlphaFoldDB" id="A0A1X2H6F1"/>
<dbReference type="GO" id="GO:0016020">
    <property type="term" value="C:membrane"/>
    <property type="evidence" value="ECO:0007669"/>
    <property type="project" value="TreeGrafter"/>
</dbReference>
<dbReference type="Pfam" id="PF12400">
    <property type="entry name" value="STIMATE"/>
    <property type="match status" value="1"/>
</dbReference>
<dbReference type="STRING" id="13706.A0A1X2H6F1"/>
<evidence type="ECO:0000256" key="1">
    <source>
        <dbReference type="SAM" id="Phobius"/>
    </source>
</evidence>
<evidence type="ECO:0000313" key="3">
    <source>
        <dbReference type="Proteomes" id="UP000242180"/>
    </source>
</evidence>
<dbReference type="PANTHER" id="PTHR31735">
    <property type="entry name" value="VACUOLAR MEMBRANE PROTEIN YPL162C"/>
    <property type="match status" value="1"/>
</dbReference>
<feature type="transmembrane region" description="Helical" evidence="1">
    <location>
        <begin position="91"/>
        <end position="115"/>
    </location>
</feature>
<feature type="transmembrane region" description="Helical" evidence="1">
    <location>
        <begin position="20"/>
        <end position="39"/>
    </location>
</feature>
<protein>
    <submittedName>
        <fullName evidence="2">Vaculolar membrane protein-domain-containing protein</fullName>
    </submittedName>
</protein>
<sequence length="252" mass="28641">MSSNISLWQNDAHSCQLLDGFAILIQVLLAFTALGALLFKRWRERPRRSLRIWSLDVSKQFFGAGLCHFLNLGFSYVAGRPADGSPSSNLCVWYFLNLAADTTIGVAVLWCWLFLLKATLGTWFPTVRSSGCYGPSPLRHQLSRWASQTAMFLLAETLMKVCLYGMFRSLPILFYVGDWVLSLIGRANYRYQVVFVMFVFPLVMNAFQFCVIDTIIKVNNAPSRRPSTLWQQKKSACDYPTIIVHDETTPLL</sequence>
<keyword evidence="1" id="KW-0472">Membrane</keyword>
<dbReference type="PANTHER" id="PTHR31735:SF1">
    <property type="entry name" value="VACUOLAR MEMBRANE PROTEIN YPL162C"/>
    <property type="match status" value="1"/>
</dbReference>
<dbReference type="InterPro" id="IPR022127">
    <property type="entry name" value="STIMATE/YPL162C"/>
</dbReference>
<reference evidence="2 3" key="1">
    <citation type="submission" date="2016-07" db="EMBL/GenBank/DDBJ databases">
        <title>Pervasive Adenine N6-methylation of Active Genes in Fungi.</title>
        <authorList>
            <consortium name="DOE Joint Genome Institute"/>
            <person name="Mondo S.J."/>
            <person name="Dannebaum R.O."/>
            <person name="Kuo R.C."/>
            <person name="Labutti K."/>
            <person name="Haridas S."/>
            <person name="Kuo A."/>
            <person name="Salamov A."/>
            <person name="Ahrendt S.R."/>
            <person name="Lipzen A."/>
            <person name="Sullivan W."/>
            <person name="Andreopoulos W.B."/>
            <person name="Clum A."/>
            <person name="Lindquist E."/>
            <person name="Daum C."/>
            <person name="Ramamoorthy G.K."/>
            <person name="Gryganskyi A."/>
            <person name="Culley D."/>
            <person name="Magnuson J.K."/>
            <person name="James T.Y."/>
            <person name="O'Malley M.A."/>
            <person name="Stajich J.E."/>
            <person name="Spatafora J.W."/>
            <person name="Visel A."/>
            <person name="Grigoriev I.V."/>
        </authorList>
    </citation>
    <scope>NUCLEOTIDE SEQUENCE [LARGE SCALE GENOMIC DNA]</scope>
    <source>
        <strain evidence="2 3">NRRL 2496</strain>
    </source>
</reference>
<evidence type="ECO:0000313" key="2">
    <source>
        <dbReference type="EMBL" id="ORY94020.1"/>
    </source>
</evidence>
<proteinExistence type="predicted"/>
<keyword evidence="1" id="KW-1133">Transmembrane helix</keyword>
<organism evidence="2 3">
    <name type="scientific">Syncephalastrum racemosum</name>
    <name type="common">Filamentous fungus</name>
    <dbReference type="NCBI Taxonomy" id="13706"/>
    <lineage>
        <taxon>Eukaryota</taxon>
        <taxon>Fungi</taxon>
        <taxon>Fungi incertae sedis</taxon>
        <taxon>Mucoromycota</taxon>
        <taxon>Mucoromycotina</taxon>
        <taxon>Mucoromycetes</taxon>
        <taxon>Mucorales</taxon>
        <taxon>Syncephalastraceae</taxon>
        <taxon>Syncephalastrum</taxon>
    </lineage>
</organism>
<feature type="transmembrane region" description="Helical" evidence="1">
    <location>
        <begin position="161"/>
        <end position="181"/>
    </location>
</feature>
<dbReference type="EMBL" id="MCGN01000008">
    <property type="protein sequence ID" value="ORY94020.1"/>
    <property type="molecule type" value="Genomic_DNA"/>
</dbReference>
<gene>
    <name evidence="2" type="ORF">BCR43DRAFT_352659</name>
</gene>
<feature type="transmembrane region" description="Helical" evidence="1">
    <location>
        <begin position="60"/>
        <end position="79"/>
    </location>
</feature>
<dbReference type="InParanoid" id="A0A1X2H6F1"/>
<dbReference type="Proteomes" id="UP000242180">
    <property type="component" value="Unassembled WGS sequence"/>
</dbReference>